<name>A0AAV3PLN2_LITER</name>
<feature type="region of interest" description="Disordered" evidence="1">
    <location>
        <begin position="138"/>
        <end position="189"/>
    </location>
</feature>
<protein>
    <submittedName>
        <fullName evidence="2">Uncharacterized protein</fullName>
    </submittedName>
</protein>
<sequence length="189" mass="20933">MNPNEDNDHPQGSDGINLNNPTDKQPEDAPPNAQGPIPTGVIGQLNEQFPHLMVETPAVSSFVQEDWEETYTHTHPVPNGIQFNLVPGANQKIAVIDFIEGLRMRRFKESLLKKRPSSLEEVNERAYKYIRTEEAEKTAERECGIASHGGNPPAEGPGHDPAGNVSMGIEDKRMLPRPPEQKTLMPRGI</sequence>
<gene>
    <name evidence="2" type="ORF">LIER_10726</name>
</gene>
<feature type="compositionally biased region" description="Polar residues" evidence="1">
    <location>
        <begin position="14"/>
        <end position="23"/>
    </location>
</feature>
<reference evidence="2 3" key="1">
    <citation type="submission" date="2024-01" db="EMBL/GenBank/DDBJ databases">
        <title>The complete chloroplast genome sequence of Lithospermum erythrorhizon: insights into the phylogenetic relationship among Boraginaceae species and the maternal lineages of purple gromwells.</title>
        <authorList>
            <person name="Okada T."/>
            <person name="Watanabe K."/>
        </authorList>
    </citation>
    <scope>NUCLEOTIDE SEQUENCE [LARGE SCALE GENOMIC DNA]</scope>
</reference>
<feature type="compositionally biased region" description="Basic and acidic residues" evidence="1">
    <location>
        <begin position="1"/>
        <end position="11"/>
    </location>
</feature>
<evidence type="ECO:0000313" key="3">
    <source>
        <dbReference type="Proteomes" id="UP001454036"/>
    </source>
</evidence>
<organism evidence="2 3">
    <name type="scientific">Lithospermum erythrorhizon</name>
    <name type="common">Purple gromwell</name>
    <name type="synonym">Lithospermum officinale var. erythrorhizon</name>
    <dbReference type="NCBI Taxonomy" id="34254"/>
    <lineage>
        <taxon>Eukaryota</taxon>
        <taxon>Viridiplantae</taxon>
        <taxon>Streptophyta</taxon>
        <taxon>Embryophyta</taxon>
        <taxon>Tracheophyta</taxon>
        <taxon>Spermatophyta</taxon>
        <taxon>Magnoliopsida</taxon>
        <taxon>eudicotyledons</taxon>
        <taxon>Gunneridae</taxon>
        <taxon>Pentapetalae</taxon>
        <taxon>asterids</taxon>
        <taxon>lamiids</taxon>
        <taxon>Boraginales</taxon>
        <taxon>Boraginaceae</taxon>
        <taxon>Boraginoideae</taxon>
        <taxon>Lithospermeae</taxon>
        <taxon>Lithospermum</taxon>
    </lineage>
</organism>
<dbReference type="Proteomes" id="UP001454036">
    <property type="component" value="Unassembled WGS sequence"/>
</dbReference>
<keyword evidence="3" id="KW-1185">Reference proteome</keyword>
<accession>A0AAV3PLN2</accession>
<evidence type="ECO:0000313" key="2">
    <source>
        <dbReference type="EMBL" id="GAA0152183.1"/>
    </source>
</evidence>
<dbReference type="EMBL" id="BAABME010001931">
    <property type="protein sequence ID" value="GAA0152183.1"/>
    <property type="molecule type" value="Genomic_DNA"/>
</dbReference>
<comment type="caution">
    <text evidence="2">The sequence shown here is derived from an EMBL/GenBank/DDBJ whole genome shotgun (WGS) entry which is preliminary data.</text>
</comment>
<dbReference type="AlphaFoldDB" id="A0AAV3PLN2"/>
<proteinExistence type="predicted"/>
<feature type="region of interest" description="Disordered" evidence="1">
    <location>
        <begin position="1"/>
        <end position="41"/>
    </location>
</feature>
<evidence type="ECO:0000256" key="1">
    <source>
        <dbReference type="SAM" id="MobiDB-lite"/>
    </source>
</evidence>